<organism evidence="1 2">
    <name type="scientific">Glomerella acutata</name>
    <name type="common">Colletotrichum acutatum</name>
    <dbReference type="NCBI Taxonomy" id="27357"/>
    <lineage>
        <taxon>Eukaryota</taxon>
        <taxon>Fungi</taxon>
        <taxon>Dikarya</taxon>
        <taxon>Ascomycota</taxon>
        <taxon>Pezizomycotina</taxon>
        <taxon>Sordariomycetes</taxon>
        <taxon>Hypocreomycetidae</taxon>
        <taxon>Glomerellales</taxon>
        <taxon>Glomerellaceae</taxon>
        <taxon>Colletotrichum</taxon>
        <taxon>Colletotrichum acutatum species complex</taxon>
    </lineage>
</organism>
<comment type="caution">
    <text evidence="1">The sequence shown here is derived from an EMBL/GenBank/DDBJ whole genome shotgun (WGS) entry which is preliminary data.</text>
</comment>
<dbReference type="EMBL" id="JAHMHS010000080">
    <property type="protein sequence ID" value="KAK1722375.1"/>
    <property type="molecule type" value="Genomic_DNA"/>
</dbReference>
<name>A0AAD8UIM4_GLOAC</name>
<protein>
    <submittedName>
        <fullName evidence="1">Uncharacterized protein</fullName>
    </submittedName>
</protein>
<dbReference type="GeneID" id="85399499"/>
<dbReference type="AlphaFoldDB" id="A0AAD8UIM4"/>
<gene>
    <name evidence="1" type="ORF">BDZ83DRAFT_784005</name>
</gene>
<sequence>MAQSFLLLFEDSQTNRLTADIFPVPFDSDPRAHINTMRTKLFESTSKGRRFFNKYVLLQKPSAWVATLRPATVRDLTAITHLRALIKDTTFDEALSEALNDPDSSGHAFYKHMYGLYKDVIFDFDEKNNTIALPQEALLVRYYTSSRVKRAVAGIGSAAVSLVVTVIGGEMY</sequence>
<reference evidence="1" key="1">
    <citation type="submission" date="2021-12" db="EMBL/GenBank/DDBJ databases">
        <title>Comparative genomics, transcriptomics and evolutionary studies reveal genomic signatures of adaptation to plant cell wall in hemibiotrophic fungi.</title>
        <authorList>
            <consortium name="DOE Joint Genome Institute"/>
            <person name="Baroncelli R."/>
            <person name="Diaz J.F."/>
            <person name="Benocci T."/>
            <person name="Peng M."/>
            <person name="Battaglia E."/>
            <person name="Haridas S."/>
            <person name="Andreopoulos W."/>
            <person name="Labutti K."/>
            <person name="Pangilinan J."/>
            <person name="Floch G.L."/>
            <person name="Makela M.R."/>
            <person name="Henrissat B."/>
            <person name="Grigoriev I.V."/>
            <person name="Crouch J.A."/>
            <person name="De Vries R.P."/>
            <person name="Sukno S.A."/>
            <person name="Thon M.R."/>
        </authorList>
    </citation>
    <scope>NUCLEOTIDE SEQUENCE</scope>
    <source>
        <strain evidence="1">CBS 112980</strain>
    </source>
</reference>
<dbReference type="RefSeq" id="XP_060362430.1">
    <property type="nucleotide sequence ID" value="XM_060515601.1"/>
</dbReference>
<dbReference type="Proteomes" id="UP001244207">
    <property type="component" value="Unassembled WGS sequence"/>
</dbReference>
<keyword evidence="2" id="KW-1185">Reference proteome</keyword>
<accession>A0AAD8UIM4</accession>
<proteinExistence type="predicted"/>
<evidence type="ECO:0000313" key="2">
    <source>
        <dbReference type="Proteomes" id="UP001244207"/>
    </source>
</evidence>
<evidence type="ECO:0000313" key="1">
    <source>
        <dbReference type="EMBL" id="KAK1722375.1"/>
    </source>
</evidence>